<evidence type="ECO:0000313" key="4">
    <source>
        <dbReference type="Proteomes" id="UP000613580"/>
    </source>
</evidence>
<dbReference type="GO" id="GO:0006310">
    <property type="term" value="P:DNA recombination"/>
    <property type="evidence" value="ECO:0007669"/>
    <property type="project" value="UniProtKB-KW"/>
</dbReference>
<evidence type="ECO:0000313" key="3">
    <source>
        <dbReference type="EMBL" id="KAF7319239.1"/>
    </source>
</evidence>
<dbReference type="InterPro" id="IPR052925">
    <property type="entry name" value="Phage_Integrase-like_Recomb"/>
</dbReference>
<organism evidence="3 4">
    <name type="scientific">Mycena chlorophos</name>
    <name type="common">Agaric fungus</name>
    <name type="synonym">Agaricus chlorophos</name>
    <dbReference type="NCBI Taxonomy" id="658473"/>
    <lineage>
        <taxon>Eukaryota</taxon>
        <taxon>Fungi</taxon>
        <taxon>Dikarya</taxon>
        <taxon>Basidiomycota</taxon>
        <taxon>Agaricomycotina</taxon>
        <taxon>Agaricomycetes</taxon>
        <taxon>Agaricomycetidae</taxon>
        <taxon>Agaricales</taxon>
        <taxon>Marasmiineae</taxon>
        <taxon>Mycenaceae</taxon>
        <taxon>Mycena</taxon>
    </lineage>
</organism>
<sequence>MQRRSENVEKIIAALHDAFAPGTHDTHASGLLRFHQFCDKLGIDEHTRMPASTELLTAFAAEHIGEVGGGTVKSWLSAVHAWHDVAGAPWHGEARLLELVRKTAHKEGAKHSKPPRPPATIEHMLALSKSLDRKNGEDLAVLACALATFWGCRRLGETTVPKGDGFDPKVHIARSAHPTRTQDGFSLHIPWTKSTGEKGGTLVLAEREDELCPVKAFSQHINHEQTAPRGEIPLFSFRDSKDGEWKPLTKAYFLHRCKLIWEAHGLDNVAGHSFQIGGSSELLMAGVPPQIVAATGGWSSLAFLLYWRKLGNIIPKAIRAAYHKLSFDDLAKAFEQFRVQSGITALQLNEYVIQNES</sequence>
<dbReference type="SUPFAM" id="SSF47823">
    <property type="entry name" value="lambda integrase-like, N-terminal domain"/>
    <property type="match status" value="1"/>
</dbReference>
<keyword evidence="1" id="KW-0238">DNA-binding</keyword>
<name>A0A8H6WNY7_MYCCL</name>
<keyword evidence="2" id="KW-0233">DNA recombination</keyword>
<gene>
    <name evidence="3" type="ORF">HMN09_00261300</name>
</gene>
<comment type="caution">
    <text evidence="3">The sequence shown here is derived from an EMBL/GenBank/DDBJ whole genome shotgun (WGS) entry which is preliminary data.</text>
</comment>
<dbReference type="GO" id="GO:0015074">
    <property type="term" value="P:DNA integration"/>
    <property type="evidence" value="ECO:0007669"/>
    <property type="project" value="InterPro"/>
</dbReference>
<accession>A0A8H6WNY7</accession>
<evidence type="ECO:0000256" key="1">
    <source>
        <dbReference type="ARBA" id="ARBA00023125"/>
    </source>
</evidence>
<dbReference type="EMBL" id="JACAZE010000003">
    <property type="protein sequence ID" value="KAF7319239.1"/>
    <property type="molecule type" value="Genomic_DNA"/>
</dbReference>
<proteinExistence type="predicted"/>
<dbReference type="AlphaFoldDB" id="A0A8H6WNY7"/>
<reference evidence="3" key="1">
    <citation type="submission" date="2020-05" db="EMBL/GenBank/DDBJ databases">
        <title>Mycena genomes resolve the evolution of fungal bioluminescence.</title>
        <authorList>
            <person name="Tsai I.J."/>
        </authorList>
    </citation>
    <scope>NUCLEOTIDE SEQUENCE</scope>
    <source>
        <strain evidence="3">110903Hualien_Pintung</strain>
    </source>
</reference>
<dbReference type="PANTHER" id="PTHR34605">
    <property type="entry name" value="PHAGE_INTEGRASE DOMAIN-CONTAINING PROTEIN"/>
    <property type="match status" value="1"/>
</dbReference>
<dbReference type="InterPro" id="IPR013762">
    <property type="entry name" value="Integrase-like_cat_sf"/>
</dbReference>
<dbReference type="Gene3D" id="1.10.150.130">
    <property type="match status" value="1"/>
</dbReference>
<protein>
    <recommendedName>
        <fullName evidence="5">DNA breaking-rejoining enzyme</fullName>
    </recommendedName>
</protein>
<dbReference type="InterPro" id="IPR010998">
    <property type="entry name" value="Integrase_recombinase_N"/>
</dbReference>
<dbReference type="Proteomes" id="UP000613580">
    <property type="component" value="Unassembled WGS sequence"/>
</dbReference>
<dbReference type="GO" id="GO:0003677">
    <property type="term" value="F:DNA binding"/>
    <property type="evidence" value="ECO:0007669"/>
    <property type="project" value="UniProtKB-KW"/>
</dbReference>
<keyword evidence="4" id="KW-1185">Reference proteome</keyword>
<dbReference type="PANTHER" id="PTHR34605:SF4">
    <property type="entry name" value="DNA ADENINE METHYLTRANSFERASE"/>
    <property type="match status" value="1"/>
</dbReference>
<dbReference type="Gene3D" id="1.10.443.10">
    <property type="entry name" value="Intergrase catalytic core"/>
    <property type="match status" value="1"/>
</dbReference>
<evidence type="ECO:0000256" key="2">
    <source>
        <dbReference type="ARBA" id="ARBA00023172"/>
    </source>
</evidence>
<dbReference type="OrthoDB" id="3266428at2759"/>
<evidence type="ECO:0008006" key="5">
    <source>
        <dbReference type="Google" id="ProtNLM"/>
    </source>
</evidence>
<dbReference type="SUPFAM" id="SSF56349">
    <property type="entry name" value="DNA breaking-rejoining enzymes"/>
    <property type="match status" value="1"/>
</dbReference>
<dbReference type="InterPro" id="IPR011010">
    <property type="entry name" value="DNA_brk_join_enz"/>
</dbReference>